<accession>A0ABQ4CHX1</accession>
<evidence type="ECO:0000313" key="3">
    <source>
        <dbReference type="Proteomes" id="UP000604117"/>
    </source>
</evidence>
<dbReference type="Pfam" id="PF04993">
    <property type="entry name" value="TfoX_N"/>
    <property type="match status" value="1"/>
</dbReference>
<comment type="caution">
    <text evidence="2">The sequence shown here is derived from an EMBL/GenBank/DDBJ whole genome shotgun (WGS) entry which is preliminary data.</text>
</comment>
<name>A0ABQ4CHX1_9ACTN</name>
<sequence>MPQAEASSRRGAAATKAQVERRIPVLTIRGPIPFRPDRHAGAWHDRMMAVDDHLVAQVRELVGGGPDVDERRMFGSLIFMVGGNMACGVRGDGLLVRVGRDATDAALGKPHVTPFEMGGGRRPAGWVVVGTDGLADEKDLRAWVERGVAYARTLPPK</sequence>
<reference evidence="2 3" key="1">
    <citation type="submission" date="2021-01" db="EMBL/GenBank/DDBJ databases">
        <title>Whole genome shotgun sequence of Asanoa siamensis NBRC 107932.</title>
        <authorList>
            <person name="Komaki H."/>
            <person name="Tamura T."/>
        </authorList>
    </citation>
    <scope>NUCLEOTIDE SEQUENCE [LARGE SCALE GENOMIC DNA]</scope>
    <source>
        <strain evidence="2 3">NBRC 107932</strain>
    </source>
</reference>
<dbReference type="Gene3D" id="3.30.1460.30">
    <property type="entry name" value="YgaC/TfoX-N like chaperone"/>
    <property type="match status" value="1"/>
</dbReference>
<evidence type="ECO:0000313" key="2">
    <source>
        <dbReference type="EMBL" id="GIF70889.1"/>
    </source>
</evidence>
<proteinExistence type="predicted"/>
<dbReference type="SUPFAM" id="SSF159894">
    <property type="entry name" value="YgaC/TfoX-N like"/>
    <property type="match status" value="1"/>
</dbReference>
<organism evidence="2 3">
    <name type="scientific">Asanoa siamensis</name>
    <dbReference type="NCBI Taxonomy" id="926357"/>
    <lineage>
        <taxon>Bacteria</taxon>
        <taxon>Bacillati</taxon>
        <taxon>Actinomycetota</taxon>
        <taxon>Actinomycetes</taxon>
        <taxon>Micromonosporales</taxon>
        <taxon>Micromonosporaceae</taxon>
        <taxon>Asanoa</taxon>
    </lineage>
</organism>
<feature type="domain" description="TfoX N-terminal" evidence="1">
    <location>
        <begin position="62"/>
        <end position="149"/>
    </location>
</feature>
<gene>
    <name evidence="2" type="ORF">Asi02nite_04070</name>
</gene>
<evidence type="ECO:0000259" key="1">
    <source>
        <dbReference type="Pfam" id="PF04993"/>
    </source>
</evidence>
<keyword evidence="3" id="KW-1185">Reference proteome</keyword>
<dbReference type="EMBL" id="BONE01000002">
    <property type="protein sequence ID" value="GIF70889.1"/>
    <property type="molecule type" value="Genomic_DNA"/>
</dbReference>
<dbReference type="InterPro" id="IPR007076">
    <property type="entry name" value="TfoX_N"/>
</dbReference>
<protein>
    <recommendedName>
        <fullName evidence="1">TfoX N-terminal domain-containing protein</fullName>
    </recommendedName>
</protein>
<dbReference type="Proteomes" id="UP000604117">
    <property type="component" value="Unassembled WGS sequence"/>
</dbReference>